<evidence type="ECO:0000313" key="2">
    <source>
        <dbReference type="Proteomes" id="UP000282529"/>
    </source>
</evidence>
<dbReference type="Proteomes" id="UP000282529">
    <property type="component" value="Unassembled WGS sequence"/>
</dbReference>
<comment type="caution">
    <text evidence="1">The sequence shown here is derived from an EMBL/GenBank/DDBJ whole genome shotgun (WGS) entry which is preliminary data.</text>
</comment>
<gene>
    <name evidence="1" type="ORF">EH198_18415</name>
</gene>
<dbReference type="EMBL" id="RQPI01000012">
    <property type="protein sequence ID" value="RQW09744.1"/>
    <property type="molecule type" value="Genomic_DNA"/>
</dbReference>
<dbReference type="RefSeq" id="WP_124696976.1">
    <property type="nucleotide sequence ID" value="NZ_JBHUFE010000026.1"/>
</dbReference>
<proteinExistence type="predicted"/>
<name>A0A3N9P3T7_9BACL</name>
<protein>
    <submittedName>
        <fullName evidence="1">Uncharacterized protein</fullName>
    </submittedName>
</protein>
<keyword evidence="2" id="KW-1185">Reference proteome</keyword>
<dbReference type="OrthoDB" id="9984440at2"/>
<evidence type="ECO:0000313" key="1">
    <source>
        <dbReference type="EMBL" id="RQW09744.1"/>
    </source>
</evidence>
<accession>A0A3N9P3T7</accession>
<sequence>MHVLAKTNKREKIPLISGKTIFQTTSGKTSRYLPAFYLFLAEMPDLAGDFPAWPWQEASLSKNRWRNSASSLNLYTLQGYVSAVWGDCGYKSFTTYSDEALGEEKAEGGESG</sequence>
<reference evidence="1 2" key="1">
    <citation type="submission" date="2018-11" db="EMBL/GenBank/DDBJ databases">
        <title>Genome sequence of strain 7197.</title>
        <authorList>
            <person name="Gao J."/>
            <person name="Sun J."/>
        </authorList>
    </citation>
    <scope>NUCLEOTIDE SEQUENCE [LARGE SCALE GENOMIC DNA]</scope>
    <source>
        <strain evidence="1 2">7197</strain>
    </source>
</reference>
<dbReference type="AlphaFoldDB" id="A0A3N9P3T7"/>
<organism evidence="1 2">
    <name type="scientific">Paenibacillus rhizophilus</name>
    <dbReference type="NCBI Taxonomy" id="1850366"/>
    <lineage>
        <taxon>Bacteria</taxon>
        <taxon>Bacillati</taxon>
        <taxon>Bacillota</taxon>
        <taxon>Bacilli</taxon>
        <taxon>Bacillales</taxon>
        <taxon>Paenibacillaceae</taxon>
        <taxon>Paenibacillus</taxon>
    </lineage>
</organism>